<accession>A0A1I4AV95</accession>
<dbReference type="AlphaFoldDB" id="A0A1I4AV95"/>
<proteinExistence type="predicted"/>
<evidence type="ECO:0000313" key="3">
    <source>
        <dbReference type="EMBL" id="SFK60482.1"/>
    </source>
</evidence>
<dbReference type="GO" id="GO:0030655">
    <property type="term" value="P:beta-lactam antibiotic catabolic process"/>
    <property type="evidence" value="ECO:0007669"/>
    <property type="project" value="InterPro"/>
</dbReference>
<organism evidence="3 4">
    <name type="scientific">Falsiroseomonas stagni DSM 19981</name>
    <dbReference type="NCBI Taxonomy" id="1123062"/>
    <lineage>
        <taxon>Bacteria</taxon>
        <taxon>Pseudomonadati</taxon>
        <taxon>Pseudomonadota</taxon>
        <taxon>Alphaproteobacteria</taxon>
        <taxon>Acetobacterales</taxon>
        <taxon>Roseomonadaceae</taxon>
        <taxon>Falsiroseomonas</taxon>
    </lineage>
</organism>
<name>A0A1I4AV95_9PROT</name>
<gene>
    <name evidence="3" type="ORF">SAMN02745775_104216</name>
</gene>
<dbReference type="InterPro" id="IPR045155">
    <property type="entry name" value="Beta-lactam_cat"/>
</dbReference>
<dbReference type="Proteomes" id="UP000199473">
    <property type="component" value="Unassembled WGS sequence"/>
</dbReference>
<dbReference type="GO" id="GO:0008800">
    <property type="term" value="F:beta-lactamase activity"/>
    <property type="evidence" value="ECO:0007669"/>
    <property type="project" value="UniProtKB-EC"/>
</dbReference>
<dbReference type="STRING" id="1123062.SAMN02745775_104216"/>
<keyword evidence="4" id="KW-1185">Reference proteome</keyword>
<dbReference type="RefSeq" id="WP_092960247.1">
    <property type="nucleotide sequence ID" value="NZ_FOSQ01000004.1"/>
</dbReference>
<dbReference type="PANTHER" id="PTHR35333">
    <property type="entry name" value="BETA-LACTAMASE"/>
    <property type="match status" value="1"/>
</dbReference>
<evidence type="ECO:0000259" key="2">
    <source>
        <dbReference type="Pfam" id="PF13354"/>
    </source>
</evidence>
<protein>
    <submittedName>
        <fullName evidence="3">Beta-lactamase class A</fullName>
    </submittedName>
</protein>
<dbReference type="Gene3D" id="3.40.710.10">
    <property type="entry name" value="DD-peptidase/beta-lactamase superfamily"/>
    <property type="match status" value="1"/>
</dbReference>
<dbReference type="EMBL" id="FOSQ01000004">
    <property type="protein sequence ID" value="SFK60482.1"/>
    <property type="molecule type" value="Genomic_DNA"/>
</dbReference>
<evidence type="ECO:0000256" key="1">
    <source>
        <dbReference type="ARBA" id="ARBA00001526"/>
    </source>
</evidence>
<sequence length="281" mass="30760">MQQLKARLDAICDEQPFKTRYFLRDLATGQEIDREGSVETPSASVRKISIMMAALAAVQAGKLRLDEPVTLEARLQKDVASGTYRYMTPDCVIPFRDVLVNMIITSDNVCTQVVLERLGPGAMDEYCQAIGMTGTRHRGLIPPLGIGWDHPVEATASTTQADQVNLLHAILRGTTDEAAAAKLHCSSDLCRLGLQILTWQLLRNLIPNLLPFGTKVAHKTGRGRRGRMDAGIVYDGDKPLFILAAATDWVPDTMPDGMPGFAASFATIGRVARAAWDELKR</sequence>
<dbReference type="SUPFAM" id="SSF56601">
    <property type="entry name" value="beta-lactamase/transpeptidase-like"/>
    <property type="match status" value="1"/>
</dbReference>
<dbReference type="PANTHER" id="PTHR35333:SF4">
    <property type="entry name" value="SLR0121 PROTEIN"/>
    <property type="match status" value="1"/>
</dbReference>
<dbReference type="Pfam" id="PF13354">
    <property type="entry name" value="Beta-lactamase2"/>
    <property type="match status" value="1"/>
</dbReference>
<dbReference type="InterPro" id="IPR000871">
    <property type="entry name" value="Beta-lactam_class-A"/>
</dbReference>
<dbReference type="OrthoDB" id="9784149at2"/>
<dbReference type="InterPro" id="IPR012338">
    <property type="entry name" value="Beta-lactam/transpept-like"/>
</dbReference>
<evidence type="ECO:0000313" key="4">
    <source>
        <dbReference type="Proteomes" id="UP000199473"/>
    </source>
</evidence>
<comment type="catalytic activity">
    <reaction evidence="1">
        <text>a beta-lactam + H2O = a substituted beta-amino acid</text>
        <dbReference type="Rhea" id="RHEA:20401"/>
        <dbReference type="ChEBI" id="CHEBI:15377"/>
        <dbReference type="ChEBI" id="CHEBI:35627"/>
        <dbReference type="ChEBI" id="CHEBI:140347"/>
        <dbReference type="EC" id="3.5.2.6"/>
    </reaction>
</comment>
<feature type="domain" description="Beta-lactamase class A catalytic" evidence="2">
    <location>
        <begin position="22"/>
        <end position="247"/>
    </location>
</feature>
<dbReference type="GO" id="GO:0046677">
    <property type="term" value="P:response to antibiotic"/>
    <property type="evidence" value="ECO:0007669"/>
    <property type="project" value="InterPro"/>
</dbReference>
<reference evidence="3 4" key="1">
    <citation type="submission" date="2016-10" db="EMBL/GenBank/DDBJ databases">
        <authorList>
            <person name="de Groot N.N."/>
        </authorList>
    </citation>
    <scope>NUCLEOTIDE SEQUENCE [LARGE SCALE GENOMIC DNA]</scope>
    <source>
        <strain evidence="3 4">DSM 19981</strain>
    </source>
</reference>